<protein>
    <recommendedName>
        <fullName evidence="2">Calcineurin-like phosphoesterase domain-containing protein</fullName>
    </recommendedName>
</protein>
<feature type="compositionally biased region" description="Low complexity" evidence="1">
    <location>
        <begin position="1"/>
        <end position="18"/>
    </location>
</feature>
<dbReference type="PANTHER" id="PTHR43143">
    <property type="entry name" value="METALLOPHOSPHOESTERASE, CALCINEURIN SUPERFAMILY"/>
    <property type="match status" value="1"/>
</dbReference>
<evidence type="ECO:0000313" key="4">
    <source>
        <dbReference type="Proteomes" id="UP001244341"/>
    </source>
</evidence>
<feature type="domain" description="Calcineurin-like phosphoesterase" evidence="2">
    <location>
        <begin position="37"/>
        <end position="244"/>
    </location>
</feature>
<reference evidence="3 4" key="1">
    <citation type="submission" date="2023-05" db="EMBL/GenBank/DDBJ databases">
        <title>A 100% complete, gapless, phased diploid assembly of the Scenedesmus obliquus UTEX 3031 genome.</title>
        <authorList>
            <person name="Biondi T.C."/>
            <person name="Hanschen E.R."/>
            <person name="Kwon T."/>
            <person name="Eng W."/>
            <person name="Kruse C.P.S."/>
            <person name="Koehler S.I."/>
            <person name="Kunde Y."/>
            <person name="Gleasner C.D."/>
            <person name="You Mak K.T."/>
            <person name="Polle J."/>
            <person name="Hovde B.T."/>
            <person name="Starkenburg S.R."/>
        </authorList>
    </citation>
    <scope>NUCLEOTIDE SEQUENCE [LARGE SCALE GENOMIC DNA]</scope>
    <source>
        <strain evidence="3 4">DOE0152z</strain>
    </source>
</reference>
<dbReference type="SUPFAM" id="SSF56300">
    <property type="entry name" value="Metallo-dependent phosphatases"/>
    <property type="match status" value="1"/>
</dbReference>
<dbReference type="EMBL" id="CP126209">
    <property type="protein sequence ID" value="WIA10655.1"/>
    <property type="molecule type" value="Genomic_DNA"/>
</dbReference>
<evidence type="ECO:0000313" key="3">
    <source>
        <dbReference type="EMBL" id="WIA10655.1"/>
    </source>
</evidence>
<proteinExistence type="predicted"/>
<dbReference type="Proteomes" id="UP001244341">
    <property type="component" value="Chromosome 2b"/>
</dbReference>
<evidence type="ECO:0000256" key="1">
    <source>
        <dbReference type="SAM" id="MobiDB-lite"/>
    </source>
</evidence>
<dbReference type="PANTHER" id="PTHR43143:SF4">
    <property type="entry name" value="CALCINEURIN-LIKE PHOSPHOESTERASE DOMAIN-CONTAINING PROTEIN"/>
    <property type="match status" value="1"/>
</dbReference>
<sequence length="473" mass="51840">MLRAGSARRVSASSASSRTDGRLNKFASSHEGPYSVSVLGDLHLEPGQMHLFHEAQQQLAAAMSQAGSGARVVQLGDLGGYKYKPGSRACFQTAVEYLDGFQAPVALILGNHDLEGDEFEEDVENLAAWHEAFQQHHYWASELGPVLAVGLSTVRFRSNQHSVHEVYIDDEQFSWFEQVLAANKDRPIVVFTHAPPMGCGLKVVENVHVKNRCAFLNHSDRPQRFIRLVEANPNIKLWFSGHFHLSQNYLDSISVVGSCAFVQTGVIGECNRDGNRQSRLLRFDAQGYQLFTVDHNSAGNLRLDLQQPWASASPPVPVTPQHEVIPDPNAGWLSSRLECGLTDSMEEELGKVQWHAAGPNVMLAVQDDMLVEYDVEMRAPVGIVAFLEGRRVSLVTAAGTQPVADDGSDVAAVLLTDSANPEVTRLERNEAGSFYRIFQANKWVARKKKEREEAAAAAAAAQAQQLVGSSSTS</sequence>
<keyword evidence="4" id="KW-1185">Reference proteome</keyword>
<organism evidence="3 4">
    <name type="scientific">Tetradesmus obliquus</name>
    <name type="common">Green alga</name>
    <name type="synonym">Acutodesmus obliquus</name>
    <dbReference type="NCBI Taxonomy" id="3088"/>
    <lineage>
        <taxon>Eukaryota</taxon>
        <taxon>Viridiplantae</taxon>
        <taxon>Chlorophyta</taxon>
        <taxon>core chlorophytes</taxon>
        <taxon>Chlorophyceae</taxon>
        <taxon>CS clade</taxon>
        <taxon>Sphaeropleales</taxon>
        <taxon>Scenedesmaceae</taxon>
        <taxon>Tetradesmus</taxon>
    </lineage>
</organism>
<dbReference type="InterPro" id="IPR004843">
    <property type="entry name" value="Calcineurin-like_PHP"/>
</dbReference>
<dbReference type="InterPro" id="IPR051918">
    <property type="entry name" value="STPP_CPPED1"/>
</dbReference>
<gene>
    <name evidence="3" type="ORF">OEZ85_010835</name>
</gene>
<dbReference type="Pfam" id="PF00149">
    <property type="entry name" value="Metallophos"/>
    <property type="match status" value="1"/>
</dbReference>
<dbReference type="Gene3D" id="3.60.21.10">
    <property type="match status" value="1"/>
</dbReference>
<accession>A0ABY8TNW1</accession>
<name>A0ABY8TNW1_TETOB</name>
<dbReference type="InterPro" id="IPR029052">
    <property type="entry name" value="Metallo-depent_PP-like"/>
</dbReference>
<feature type="region of interest" description="Disordered" evidence="1">
    <location>
        <begin position="1"/>
        <end position="26"/>
    </location>
</feature>
<evidence type="ECO:0000259" key="2">
    <source>
        <dbReference type="Pfam" id="PF00149"/>
    </source>
</evidence>